<accession>A0A4R6SPP9</accession>
<evidence type="ECO:0000313" key="1">
    <source>
        <dbReference type="EMBL" id="TDQ05472.1"/>
    </source>
</evidence>
<proteinExistence type="predicted"/>
<gene>
    <name evidence="1" type="ORF">EV186_1011443</name>
</gene>
<organism evidence="1 2">
    <name type="scientific">Labedaea rhizosphaerae</name>
    <dbReference type="NCBI Taxonomy" id="598644"/>
    <lineage>
        <taxon>Bacteria</taxon>
        <taxon>Bacillati</taxon>
        <taxon>Actinomycetota</taxon>
        <taxon>Actinomycetes</taxon>
        <taxon>Pseudonocardiales</taxon>
        <taxon>Pseudonocardiaceae</taxon>
        <taxon>Labedaea</taxon>
    </lineage>
</organism>
<dbReference type="EMBL" id="SNXZ01000001">
    <property type="protein sequence ID" value="TDQ05472.1"/>
    <property type="molecule type" value="Genomic_DNA"/>
</dbReference>
<dbReference type="Proteomes" id="UP000295444">
    <property type="component" value="Unassembled WGS sequence"/>
</dbReference>
<protein>
    <submittedName>
        <fullName evidence="1">Polyketide cyclase/dehydrase/lipid transport protein</fullName>
    </submittedName>
</protein>
<dbReference type="AlphaFoldDB" id="A0A4R6SPP9"/>
<dbReference type="SUPFAM" id="SSF55961">
    <property type="entry name" value="Bet v1-like"/>
    <property type="match status" value="1"/>
</dbReference>
<dbReference type="InterPro" id="IPR019587">
    <property type="entry name" value="Polyketide_cyclase/dehydratase"/>
</dbReference>
<sequence length="144" mass="16194">MSMHRIDVRARSAAAPEVVFALIADGSTWPVWGAWDSFEIEKKGEDGGGGVGAIRKFVRGRMVTREVVVTVNEPKRFTYDLLSGLAVRGYRAHVDLTPDGDGTEIHWHSSFRSGVPGTGWLYRWQMRKFIQDTANRVAKFAEKR</sequence>
<comment type="caution">
    <text evidence="1">The sequence shown here is derived from an EMBL/GenBank/DDBJ whole genome shotgun (WGS) entry which is preliminary data.</text>
</comment>
<reference evidence="1 2" key="1">
    <citation type="submission" date="2019-03" db="EMBL/GenBank/DDBJ databases">
        <title>Genomic Encyclopedia of Type Strains, Phase IV (KMG-IV): sequencing the most valuable type-strain genomes for metagenomic binning, comparative biology and taxonomic classification.</title>
        <authorList>
            <person name="Goeker M."/>
        </authorList>
    </citation>
    <scope>NUCLEOTIDE SEQUENCE [LARGE SCALE GENOMIC DNA]</scope>
    <source>
        <strain evidence="1 2">DSM 45361</strain>
    </source>
</reference>
<dbReference type="Gene3D" id="3.30.530.20">
    <property type="match status" value="1"/>
</dbReference>
<dbReference type="Pfam" id="PF10604">
    <property type="entry name" value="Polyketide_cyc2"/>
    <property type="match status" value="1"/>
</dbReference>
<name>A0A4R6SPP9_LABRH</name>
<keyword evidence="2" id="KW-1185">Reference proteome</keyword>
<dbReference type="InterPro" id="IPR023393">
    <property type="entry name" value="START-like_dom_sf"/>
</dbReference>
<dbReference type="RefSeq" id="WP_208115493.1">
    <property type="nucleotide sequence ID" value="NZ_SNXZ01000001.1"/>
</dbReference>
<evidence type="ECO:0000313" key="2">
    <source>
        <dbReference type="Proteomes" id="UP000295444"/>
    </source>
</evidence>